<organism evidence="2 3">
    <name type="scientific">Desulfatibacillum aliphaticivorans</name>
    <dbReference type="NCBI Taxonomy" id="218208"/>
    <lineage>
        <taxon>Bacteria</taxon>
        <taxon>Pseudomonadati</taxon>
        <taxon>Thermodesulfobacteriota</taxon>
        <taxon>Desulfobacteria</taxon>
        <taxon>Desulfobacterales</taxon>
        <taxon>Desulfatibacillaceae</taxon>
        <taxon>Desulfatibacillum</taxon>
    </lineage>
</organism>
<name>B8FAR0_DESAL</name>
<proteinExistence type="predicted"/>
<sequence length="377" mass="41424">MLLASALDAGGAERQLIALAKALDKDAFEVTVCLFYERGPLLKDLENQPGVDLFLLDKKGRWDLFSACARLIKEFRRRRIQAVYSFLPGPNIYAIPCAMLAGGVKVIWSVRASDKDLNSAGWFARMFYFVEKSLSGFPHLIVSNSRAGAADVIARGFPQSKVEVIHNGIDTARFVKNVQKGRVLREKWGVAEGCTVYGVVASLRPMKGHRFFLEAAQIVSQKEKNVRFVCVGPKPGPARREFEEMAAQLGVADKVIWAGPHTDMPAVYGALDVLVSSSVEHEGFSNSIGEAMSCSLPCVVTDVGDSTLIVGDCGIAVPPRDSEKLAQGMLEIRKRIAIEPDLCQKNRSRIQENFDVNLLADRTARAVRKILGKDDSR</sequence>
<keyword evidence="3" id="KW-1185">Reference proteome</keyword>
<dbReference type="PANTHER" id="PTHR12526">
    <property type="entry name" value="GLYCOSYLTRANSFERASE"/>
    <property type="match status" value="1"/>
</dbReference>
<dbReference type="Pfam" id="PF13439">
    <property type="entry name" value="Glyco_transf_4"/>
    <property type="match status" value="1"/>
</dbReference>
<dbReference type="EMBL" id="CP001322">
    <property type="protein sequence ID" value="ACL03356.1"/>
    <property type="molecule type" value="Genomic_DNA"/>
</dbReference>
<dbReference type="HOGENOM" id="CLU_009583_0_3_7"/>
<reference evidence="2 3" key="1">
    <citation type="journal article" date="2012" name="Environ. Microbiol.">
        <title>The genome sequence of Desulfatibacillum alkenivorans AK-01: a blueprint for anaerobic alkane oxidation.</title>
        <authorList>
            <person name="Callaghan A.V."/>
            <person name="Morris B.E."/>
            <person name="Pereira I.A."/>
            <person name="McInerney M.J."/>
            <person name="Austin R.N."/>
            <person name="Groves J.T."/>
            <person name="Kukor J.J."/>
            <person name="Suflita J.M."/>
            <person name="Young L.Y."/>
            <person name="Zylstra G.J."/>
            <person name="Wawrik B."/>
        </authorList>
    </citation>
    <scope>NUCLEOTIDE SEQUENCE [LARGE SCALE GENOMIC DNA]</scope>
    <source>
        <strain evidence="2 3">AK-01</strain>
    </source>
</reference>
<gene>
    <name evidence="2" type="ordered locus">Dalk_1658</name>
</gene>
<accession>B8FAR0</accession>
<evidence type="ECO:0000259" key="1">
    <source>
        <dbReference type="Pfam" id="PF13439"/>
    </source>
</evidence>
<protein>
    <submittedName>
        <fullName evidence="2">Glycosyl transferase group 1</fullName>
    </submittedName>
</protein>
<dbReference type="KEGG" id="dal:Dalk_1658"/>
<evidence type="ECO:0000313" key="2">
    <source>
        <dbReference type="EMBL" id="ACL03356.1"/>
    </source>
</evidence>
<dbReference type="InterPro" id="IPR028098">
    <property type="entry name" value="Glyco_trans_4-like_N"/>
</dbReference>
<evidence type="ECO:0000313" key="3">
    <source>
        <dbReference type="Proteomes" id="UP000000739"/>
    </source>
</evidence>
<dbReference type="Proteomes" id="UP000000739">
    <property type="component" value="Chromosome"/>
</dbReference>
<dbReference type="eggNOG" id="COG0438">
    <property type="taxonomic scope" value="Bacteria"/>
</dbReference>
<dbReference type="AlphaFoldDB" id="B8FAR0"/>
<dbReference type="PANTHER" id="PTHR12526:SF637">
    <property type="entry name" value="GLYCOSYLTRANSFERASE EPSF-RELATED"/>
    <property type="match status" value="1"/>
</dbReference>
<feature type="domain" description="Glycosyltransferase subfamily 4-like N-terminal" evidence="1">
    <location>
        <begin position="10"/>
        <end position="173"/>
    </location>
</feature>
<keyword evidence="2" id="KW-0808">Transferase</keyword>
<dbReference type="SUPFAM" id="SSF53756">
    <property type="entry name" value="UDP-Glycosyltransferase/glycogen phosphorylase"/>
    <property type="match status" value="1"/>
</dbReference>
<dbReference type="Pfam" id="PF13692">
    <property type="entry name" value="Glyco_trans_1_4"/>
    <property type="match status" value="1"/>
</dbReference>
<dbReference type="Gene3D" id="3.40.50.2000">
    <property type="entry name" value="Glycogen Phosphorylase B"/>
    <property type="match status" value="2"/>
</dbReference>
<dbReference type="GO" id="GO:0016757">
    <property type="term" value="F:glycosyltransferase activity"/>
    <property type="evidence" value="ECO:0007669"/>
    <property type="project" value="UniProtKB-ARBA"/>
</dbReference>
<dbReference type="CAZy" id="GT4">
    <property type="family name" value="Glycosyltransferase Family 4"/>
</dbReference>